<dbReference type="GO" id="GO:0008534">
    <property type="term" value="F:oxidized purine nucleobase lesion DNA N-glycosylase activity"/>
    <property type="evidence" value="ECO:0007669"/>
    <property type="project" value="InterPro"/>
</dbReference>
<dbReference type="GO" id="GO:0043916">
    <property type="term" value="F:DNA-7-methylguanine glycosylase activity"/>
    <property type="evidence" value="ECO:0007669"/>
    <property type="project" value="TreeGrafter"/>
</dbReference>
<dbReference type="InterPro" id="IPR012904">
    <property type="entry name" value="OGG_N"/>
</dbReference>
<dbReference type="GO" id="GO:0032993">
    <property type="term" value="C:protein-DNA complex"/>
    <property type="evidence" value="ECO:0007669"/>
    <property type="project" value="TreeGrafter"/>
</dbReference>
<dbReference type="Gene3D" id="1.10.340.30">
    <property type="entry name" value="Hypothetical protein, domain 2"/>
    <property type="match status" value="1"/>
</dbReference>
<dbReference type="GO" id="GO:0032131">
    <property type="term" value="F:alkylated DNA binding"/>
    <property type="evidence" value="ECO:0007669"/>
    <property type="project" value="TreeGrafter"/>
</dbReference>
<dbReference type="AlphaFoldDB" id="A0A7V7RIS0"/>
<dbReference type="OrthoDB" id="9785929at2"/>
<dbReference type="RefSeq" id="WP_151575737.1">
    <property type="nucleotide sequence ID" value="NZ_WBOT01000008.1"/>
</dbReference>
<dbReference type="GO" id="GO:0006307">
    <property type="term" value="P:DNA alkylation repair"/>
    <property type="evidence" value="ECO:0007669"/>
    <property type="project" value="TreeGrafter"/>
</dbReference>
<dbReference type="PANTHER" id="PTHR43003:SF12">
    <property type="entry name" value="DNA-3-METHYLADENINE GLYCOSYLASE"/>
    <property type="match status" value="1"/>
</dbReference>
<evidence type="ECO:0000313" key="9">
    <source>
        <dbReference type="Proteomes" id="UP000441354"/>
    </source>
</evidence>
<dbReference type="InterPro" id="IPR003265">
    <property type="entry name" value="HhH-GPD_domain"/>
</dbReference>
<dbReference type="EC" id="3.2.2.21" evidence="3"/>
<gene>
    <name evidence="8" type="ORF">F7732_19510</name>
</gene>
<proteinExistence type="inferred from homology"/>
<keyword evidence="5" id="KW-0378">Hydrolase</keyword>
<evidence type="ECO:0000256" key="6">
    <source>
        <dbReference type="ARBA" id="ARBA00023204"/>
    </source>
</evidence>
<organism evidence="8 9">
    <name type="scientific">Bacillus mesophilum</name>
    <dbReference type="NCBI Taxonomy" id="1071718"/>
    <lineage>
        <taxon>Bacteria</taxon>
        <taxon>Bacillati</taxon>
        <taxon>Bacillota</taxon>
        <taxon>Bacilli</taxon>
        <taxon>Bacillales</taxon>
        <taxon>Bacillaceae</taxon>
        <taxon>Bacillus</taxon>
    </lineage>
</organism>
<dbReference type="GO" id="GO:0006285">
    <property type="term" value="P:base-excision repair, AP site formation"/>
    <property type="evidence" value="ECO:0007669"/>
    <property type="project" value="TreeGrafter"/>
</dbReference>
<dbReference type="GO" id="GO:0005737">
    <property type="term" value="C:cytoplasm"/>
    <property type="evidence" value="ECO:0007669"/>
    <property type="project" value="TreeGrafter"/>
</dbReference>
<dbReference type="SUPFAM" id="SSF48150">
    <property type="entry name" value="DNA-glycosylase"/>
    <property type="match status" value="1"/>
</dbReference>
<comment type="catalytic activity">
    <reaction evidence="1">
        <text>Hydrolysis of alkylated DNA, releasing 3-methyladenine, 3-methylguanine, 7-methylguanine and 7-methyladenine.</text>
        <dbReference type="EC" id="3.2.2.21"/>
    </reaction>
</comment>
<feature type="domain" description="HhH-GPD" evidence="7">
    <location>
        <begin position="136"/>
        <end position="301"/>
    </location>
</feature>
<dbReference type="InterPro" id="IPR011257">
    <property type="entry name" value="DNA_glycosylase"/>
</dbReference>
<evidence type="ECO:0000256" key="2">
    <source>
        <dbReference type="ARBA" id="ARBA00010817"/>
    </source>
</evidence>
<keyword evidence="6" id="KW-0234">DNA repair</keyword>
<keyword evidence="4" id="KW-0227">DNA damage</keyword>
<dbReference type="InterPro" id="IPR051912">
    <property type="entry name" value="Alkylbase_DNA_Glycosylase/TA"/>
</dbReference>
<dbReference type="GO" id="GO:0008725">
    <property type="term" value="F:DNA-3-methyladenine glycosylase activity"/>
    <property type="evidence" value="ECO:0007669"/>
    <property type="project" value="TreeGrafter"/>
</dbReference>
<reference evidence="8 9" key="1">
    <citation type="journal article" date="2014" name="Arch. Microbiol.">
        <title>Bacillus mesophilum sp. nov., strain IITR-54T, a novel 4-chlorobiphenyl dechlorinating bacterium.</title>
        <authorList>
            <person name="Manickam N."/>
            <person name="Singh N.K."/>
            <person name="Bajaj A."/>
            <person name="Kumar R.M."/>
            <person name="Kaur G."/>
            <person name="Kaur N."/>
            <person name="Bala M."/>
            <person name="Kumar A."/>
            <person name="Mayilraj S."/>
        </authorList>
    </citation>
    <scope>NUCLEOTIDE SEQUENCE [LARGE SCALE GENOMIC DNA]</scope>
    <source>
        <strain evidence="8 9">IITR-54</strain>
    </source>
</reference>
<sequence>MNWIDYGNYLEINPPKEFSFEECLIFLGRSDLEVLHQISEGYLYKLIRVKESLILSKISFRDQVIKVEYPIDVPSRLQREKTAHYICEWLDLGQDLELFYQTANQDRVLKDLVRNYYGLRLICIPDLFEALVWAIMGQQINLTFAYTLKKRFVEQYGEGLVFEDKAFWTFPSCEKIAAIDIDDLKQLQFTGRKAEYIINIAKIMAKGELTKELLLKQNGTQQVKKTLTSIRGIGPWTADYVMMKCLHDTTAFPIADVGLHNALKKWLELNRKPTIEELTAYAADWEGWQAYAVFYLWRSLYDKNV</sequence>
<evidence type="ECO:0000256" key="1">
    <source>
        <dbReference type="ARBA" id="ARBA00000086"/>
    </source>
</evidence>
<comment type="caution">
    <text evidence="8">The sequence shown here is derived from an EMBL/GenBank/DDBJ whole genome shotgun (WGS) entry which is preliminary data.</text>
</comment>
<dbReference type="CDD" id="cd00056">
    <property type="entry name" value="ENDO3c"/>
    <property type="match status" value="1"/>
</dbReference>
<dbReference type="SMART" id="SM00478">
    <property type="entry name" value="ENDO3c"/>
    <property type="match status" value="1"/>
</dbReference>
<evidence type="ECO:0000256" key="3">
    <source>
        <dbReference type="ARBA" id="ARBA00012000"/>
    </source>
</evidence>
<accession>A0A7V7RIS0</accession>
<name>A0A7V7RIS0_9BACI</name>
<comment type="similarity">
    <text evidence="2">Belongs to the alkylbase DNA glycosidase AlkA family.</text>
</comment>
<dbReference type="Gene3D" id="1.10.1670.10">
    <property type="entry name" value="Helix-hairpin-Helix base-excision DNA repair enzymes (C-terminal)"/>
    <property type="match status" value="1"/>
</dbReference>
<dbReference type="Gene3D" id="3.30.310.20">
    <property type="entry name" value="DNA-3-methyladenine glycosylase AlkA, N-terminal domain"/>
    <property type="match status" value="1"/>
</dbReference>
<dbReference type="Pfam" id="PF07934">
    <property type="entry name" value="OGG_N"/>
    <property type="match status" value="1"/>
</dbReference>
<dbReference type="Proteomes" id="UP000441354">
    <property type="component" value="Unassembled WGS sequence"/>
</dbReference>
<protein>
    <recommendedName>
        <fullName evidence="3">DNA-3-methyladenine glycosylase II</fullName>
        <ecNumber evidence="3">3.2.2.21</ecNumber>
    </recommendedName>
</protein>
<evidence type="ECO:0000313" key="8">
    <source>
        <dbReference type="EMBL" id="KAB2330340.1"/>
    </source>
</evidence>
<dbReference type="FunFam" id="1.10.340.30:FF:000004">
    <property type="entry name" value="DNA-3-methyladenine glycosylase II"/>
    <property type="match status" value="1"/>
</dbReference>
<evidence type="ECO:0000256" key="5">
    <source>
        <dbReference type="ARBA" id="ARBA00022801"/>
    </source>
</evidence>
<dbReference type="PANTHER" id="PTHR43003">
    <property type="entry name" value="DNA-3-METHYLADENINE GLYCOSYLASE"/>
    <property type="match status" value="1"/>
</dbReference>
<dbReference type="EMBL" id="WBOT01000008">
    <property type="protein sequence ID" value="KAB2330340.1"/>
    <property type="molecule type" value="Genomic_DNA"/>
</dbReference>
<dbReference type="InterPro" id="IPR023170">
    <property type="entry name" value="HhH_base_excis_C"/>
</dbReference>
<keyword evidence="9" id="KW-1185">Reference proteome</keyword>
<evidence type="ECO:0000259" key="7">
    <source>
        <dbReference type="SMART" id="SM00478"/>
    </source>
</evidence>
<evidence type="ECO:0000256" key="4">
    <source>
        <dbReference type="ARBA" id="ARBA00022763"/>
    </source>
</evidence>
<dbReference type="InterPro" id="IPR037046">
    <property type="entry name" value="AlkA_N_sf"/>
</dbReference>
<dbReference type="Pfam" id="PF00730">
    <property type="entry name" value="HhH-GPD"/>
    <property type="match status" value="1"/>
</dbReference>
<dbReference type="GO" id="GO:0006289">
    <property type="term" value="P:nucleotide-excision repair"/>
    <property type="evidence" value="ECO:0007669"/>
    <property type="project" value="InterPro"/>
</dbReference>